<dbReference type="PANTHER" id="PTHR32382">
    <property type="entry name" value="FASCICLIN-LIKE ARABINOGALACTAN PROTEIN"/>
    <property type="match status" value="1"/>
</dbReference>
<proteinExistence type="inferred from homology"/>
<evidence type="ECO:0000256" key="5">
    <source>
        <dbReference type="ARBA" id="ARBA00022729"/>
    </source>
</evidence>
<sequence>MALVVAICSTIHALDITKELSAYPEFALFSKALTEAKLVDKINALNAVTILAIDDAATATLAGKSPDAVKAILSTHVLTDYYDEKKLVEAQGSHSLVETLFQSSGVAKNNQGYIYIMLINEGEVAFGSAASPPGIDFDVVLVHTVTNQTGVFSILQVNKPIVPAGIDISNVTIPQLAGDKTAETPSALAPATAPSSASRVFIGLLGAASAFAAFFLAL</sequence>
<dbReference type="GO" id="GO:0098552">
    <property type="term" value="C:side of membrane"/>
    <property type="evidence" value="ECO:0007669"/>
    <property type="project" value="UniProtKB-KW"/>
</dbReference>
<feature type="domain" description="FAS1" evidence="8">
    <location>
        <begin position="13"/>
        <end position="143"/>
    </location>
</feature>
<dbReference type="GO" id="GO:0005886">
    <property type="term" value="C:plasma membrane"/>
    <property type="evidence" value="ECO:0007669"/>
    <property type="project" value="UniProtKB-SubCell"/>
</dbReference>
<keyword evidence="7" id="KW-0449">Lipoprotein</keyword>
<dbReference type="SUPFAM" id="SSF82153">
    <property type="entry name" value="FAS1 domain"/>
    <property type="match status" value="1"/>
</dbReference>
<dbReference type="InterPro" id="IPR000782">
    <property type="entry name" value="FAS1_domain"/>
</dbReference>
<dbReference type="AlphaFoldDB" id="A0AA86T4D1"/>
<evidence type="ECO:0000256" key="6">
    <source>
        <dbReference type="ARBA" id="ARBA00023136"/>
    </source>
</evidence>
<dbReference type="Proteomes" id="UP001189624">
    <property type="component" value="Chromosome 9"/>
</dbReference>
<evidence type="ECO:0000256" key="7">
    <source>
        <dbReference type="ARBA" id="ARBA00023288"/>
    </source>
</evidence>
<accession>A0AA86T4D1</accession>
<protein>
    <recommendedName>
        <fullName evidence="8">FAS1 domain-containing protein</fullName>
    </recommendedName>
</protein>
<keyword evidence="5" id="KW-0732">Signal</keyword>
<keyword evidence="3" id="KW-1003">Cell membrane</keyword>
<keyword evidence="4" id="KW-0336">GPI-anchor</keyword>
<comment type="subcellular location">
    <subcellularLocation>
        <location evidence="1">Cell membrane</location>
        <topology evidence="1">Lipid-anchor</topology>
        <topology evidence="1">GPI-anchor</topology>
    </subcellularLocation>
</comment>
<keyword evidence="4" id="KW-0325">Glycoprotein</keyword>
<evidence type="ECO:0000313" key="9">
    <source>
        <dbReference type="EMBL" id="CAJ1973800.1"/>
    </source>
</evidence>
<dbReference type="InterPro" id="IPR036378">
    <property type="entry name" value="FAS1_dom_sf"/>
</dbReference>
<dbReference type="PROSITE" id="PS50213">
    <property type="entry name" value="FAS1"/>
    <property type="match status" value="1"/>
</dbReference>
<dbReference type="PANTHER" id="PTHR32382:SF86">
    <property type="entry name" value="FASCICLIN-LIKE ARABINOGALACTAN PROTEIN-RELATED"/>
    <property type="match status" value="1"/>
</dbReference>
<keyword evidence="6" id="KW-0472">Membrane</keyword>
<keyword evidence="10" id="KW-1185">Reference proteome</keyword>
<dbReference type="Pfam" id="PF02469">
    <property type="entry name" value="Fasciclin"/>
    <property type="match status" value="1"/>
</dbReference>
<dbReference type="EMBL" id="OY731406">
    <property type="protein sequence ID" value="CAJ1973800.1"/>
    <property type="molecule type" value="Genomic_DNA"/>
</dbReference>
<name>A0AA86T4D1_9FABA</name>
<comment type="similarity">
    <text evidence="2">Belongs to the fasciclin-like AGP family.</text>
</comment>
<evidence type="ECO:0000256" key="1">
    <source>
        <dbReference type="ARBA" id="ARBA00004609"/>
    </source>
</evidence>
<organism evidence="9 10">
    <name type="scientific">Sphenostylis stenocarpa</name>
    <dbReference type="NCBI Taxonomy" id="92480"/>
    <lineage>
        <taxon>Eukaryota</taxon>
        <taxon>Viridiplantae</taxon>
        <taxon>Streptophyta</taxon>
        <taxon>Embryophyta</taxon>
        <taxon>Tracheophyta</taxon>
        <taxon>Spermatophyta</taxon>
        <taxon>Magnoliopsida</taxon>
        <taxon>eudicotyledons</taxon>
        <taxon>Gunneridae</taxon>
        <taxon>Pentapetalae</taxon>
        <taxon>rosids</taxon>
        <taxon>fabids</taxon>
        <taxon>Fabales</taxon>
        <taxon>Fabaceae</taxon>
        <taxon>Papilionoideae</taxon>
        <taxon>50 kb inversion clade</taxon>
        <taxon>NPAAA clade</taxon>
        <taxon>indigoferoid/millettioid clade</taxon>
        <taxon>Phaseoleae</taxon>
        <taxon>Sphenostylis</taxon>
    </lineage>
</organism>
<evidence type="ECO:0000256" key="3">
    <source>
        <dbReference type="ARBA" id="ARBA00022475"/>
    </source>
</evidence>
<evidence type="ECO:0000259" key="8">
    <source>
        <dbReference type="PROSITE" id="PS50213"/>
    </source>
</evidence>
<evidence type="ECO:0000256" key="4">
    <source>
        <dbReference type="ARBA" id="ARBA00022622"/>
    </source>
</evidence>
<dbReference type="Gene3D" id="2.30.180.10">
    <property type="entry name" value="FAS1 domain"/>
    <property type="match status" value="1"/>
</dbReference>
<gene>
    <name evidence="9" type="ORF">AYBTSS11_LOCUS25866</name>
</gene>
<reference evidence="9" key="1">
    <citation type="submission" date="2023-10" db="EMBL/GenBank/DDBJ databases">
        <authorList>
            <person name="Domelevo Entfellner J.-B."/>
        </authorList>
    </citation>
    <scope>NUCLEOTIDE SEQUENCE</scope>
</reference>
<dbReference type="InterPro" id="IPR033254">
    <property type="entry name" value="Plant_FLA"/>
</dbReference>
<dbReference type="Gramene" id="rna-AYBTSS11_LOCUS25866">
    <property type="protein sequence ID" value="CAJ1973800.1"/>
    <property type="gene ID" value="gene-AYBTSS11_LOCUS25866"/>
</dbReference>
<evidence type="ECO:0000256" key="2">
    <source>
        <dbReference type="ARBA" id="ARBA00007843"/>
    </source>
</evidence>
<evidence type="ECO:0000313" key="10">
    <source>
        <dbReference type="Proteomes" id="UP001189624"/>
    </source>
</evidence>